<dbReference type="RefSeq" id="XP_009174152.1">
    <property type="nucleotide sequence ID" value="XM_009175888.1"/>
</dbReference>
<gene>
    <name evidence="1" type="ORF">T265_09725</name>
</gene>
<proteinExistence type="predicted"/>
<dbReference type="AlphaFoldDB" id="A0A074Z955"/>
<keyword evidence="2" id="KW-1185">Reference proteome</keyword>
<dbReference type="Proteomes" id="UP000054324">
    <property type="component" value="Unassembled WGS sequence"/>
</dbReference>
<accession>A0A074Z955</accession>
<dbReference type="KEGG" id="ovi:T265_09725"/>
<evidence type="ECO:0000313" key="1">
    <source>
        <dbReference type="EMBL" id="KER22107.1"/>
    </source>
</evidence>
<dbReference type="EMBL" id="KL596919">
    <property type="protein sequence ID" value="KER22107.1"/>
    <property type="molecule type" value="Genomic_DNA"/>
</dbReference>
<protein>
    <submittedName>
        <fullName evidence="1">Uncharacterized protein</fullName>
    </submittedName>
</protein>
<sequence length="104" mass="11861">MANIHGCFEHASLCFSHQTTSRTPEDPMCCMSEWDGGNEPAASILIVFTLNRPQRSHMESVALKYLPSLYNLKQYIIGNKNFPVRCLMARQVARFEAICSSEYR</sequence>
<evidence type="ECO:0000313" key="2">
    <source>
        <dbReference type="Proteomes" id="UP000054324"/>
    </source>
</evidence>
<organism evidence="1 2">
    <name type="scientific">Opisthorchis viverrini</name>
    <name type="common">Southeast Asian liver fluke</name>
    <dbReference type="NCBI Taxonomy" id="6198"/>
    <lineage>
        <taxon>Eukaryota</taxon>
        <taxon>Metazoa</taxon>
        <taxon>Spiralia</taxon>
        <taxon>Lophotrochozoa</taxon>
        <taxon>Platyhelminthes</taxon>
        <taxon>Trematoda</taxon>
        <taxon>Digenea</taxon>
        <taxon>Opisthorchiida</taxon>
        <taxon>Opisthorchiata</taxon>
        <taxon>Opisthorchiidae</taxon>
        <taxon>Opisthorchis</taxon>
    </lineage>
</organism>
<dbReference type="GeneID" id="20323893"/>
<dbReference type="CTD" id="20323893"/>
<reference evidence="1 2" key="1">
    <citation type="submission" date="2013-11" db="EMBL/GenBank/DDBJ databases">
        <title>Opisthorchis viverrini - life in the bile duct.</title>
        <authorList>
            <person name="Young N.D."/>
            <person name="Nagarajan N."/>
            <person name="Lin S.J."/>
            <person name="Korhonen P.K."/>
            <person name="Jex A.R."/>
            <person name="Hall R.S."/>
            <person name="Safavi-Hemami H."/>
            <person name="Kaewkong W."/>
            <person name="Bertrand D."/>
            <person name="Gao S."/>
            <person name="Seet Q."/>
            <person name="Wongkham S."/>
            <person name="Teh B.T."/>
            <person name="Wongkham C."/>
            <person name="Intapan P.M."/>
            <person name="Maleewong W."/>
            <person name="Yang X."/>
            <person name="Hu M."/>
            <person name="Wang Z."/>
            <person name="Hofmann A."/>
            <person name="Sternberg P.W."/>
            <person name="Tan P."/>
            <person name="Wang J."/>
            <person name="Gasser R.B."/>
        </authorList>
    </citation>
    <scope>NUCLEOTIDE SEQUENCE [LARGE SCALE GENOMIC DNA]</scope>
</reference>
<name>A0A074Z955_OPIVI</name>